<dbReference type="AlphaFoldDB" id="E9H3B4"/>
<name>E9H3B4_DAPPU</name>
<proteinExistence type="predicted"/>
<reference evidence="2 3" key="1">
    <citation type="journal article" date="2011" name="Science">
        <title>The ecoresponsive genome of Daphnia pulex.</title>
        <authorList>
            <person name="Colbourne J.K."/>
            <person name="Pfrender M.E."/>
            <person name="Gilbert D."/>
            <person name="Thomas W.K."/>
            <person name="Tucker A."/>
            <person name="Oakley T.H."/>
            <person name="Tokishita S."/>
            <person name="Aerts A."/>
            <person name="Arnold G.J."/>
            <person name="Basu M.K."/>
            <person name="Bauer D.J."/>
            <person name="Caceres C.E."/>
            <person name="Carmel L."/>
            <person name="Casola C."/>
            <person name="Choi J.H."/>
            <person name="Detter J.C."/>
            <person name="Dong Q."/>
            <person name="Dusheyko S."/>
            <person name="Eads B.D."/>
            <person name="Frohlich T."/>
            <person name="Geiler-Samerotte K.A."/>
            <person name="Gerlach D."/>
            <person name="Hatcher P."/>
            <person name="Jogdeo S."/>
            <person name="Krijgsveld J."/>
            <person name="Kriventseva E.V."/>
            <person name="Kultz D."/>
            <person name="Laforsch C."/>
            <person name="Lindquist E."/>
            <person name="Lopez J."/>
            <person name="Manak J.R."/>
            <person name="Muller J."/>
            <person name="Pangilinan J."/>
            <person name="Patwardhan R.P."/>
            <person name="Pitluck S."/>
            <person name="Pritham E.J."/>
            <person name="Rechtsteiner A."/>
            <person name="Rho M."/>
            <person name="Rogozin I.B."/>
            <person name="Sakarya O."/>
            <person name="Salamov A."/>
            <person name="Schaack S."/>
            <person name="Shapiro H."/>
            <person name="Shiga Y."/>
            <person name="Skalitzky C."/>
            <person name="Smith Z."/>
            <person name="Souvorov A."/>
            <person name="Sung W."/>
            <person name="Tang Z."/>
            <person name="Tsuchiya D."/>
            <person name="Tu H."/>
            <person name="Vos H."/>
            <person name="Wang M."/>
            <person name="Wolf Y.I."/>
            <person name="Yamagata H."/>
            <person name="Yamada T."/>
            <person name="Ye Y."/>
            <person name="Shaw J.R."/>
            <person name="Andrews J."/>
            <person name="Crease T.J."/>
            <person name="Tang H."/>
            <person name="Lucas S.M."/>
            <person name="Robertson H.M."/>
            <person name="Bork P."/>
            <person name="Koonin E.V."/>
            <person name="Zdobnov E.M."/>
            <person name="Grigoriev I.V."/>
            <person name="Lynch M."/>
            <person name="Boore J.L."/>
        </authorList>
    </citation>
    <scope>NUCLEOTIDE SEQUENCE [LARGE SCALE GENOMIC DNA]</scope>
</reference>
<dbReference type="KEGG" id="dpx:DAPPUDRAFT_252707"/>
<evidence type="ECO:0000256" key="1">
    <source>
        <dbReference type="SAM" id="MobiDB-lite"/>
    </source>
</evidence>
<dbReference type="HOGENOM" id="CLU_006627_2_1_1"/>
<evidence type="ECO:0000313" key="2">
    <source>
        <dbReference type="EMBL" id="EFX73804.1"/>
    </source>
</evidence>
<sequence length="51" mass="5664">MGQVTADSLLAAQFQHQHHQHPQSDDEFSSQDSTGDRNRSTNGQVRLEIAS</sequence>
<feature type="region of interest" description="Disordered" evidence="1">
    <location>
        <begin position="1"/>
        <end position="51"/>
    </location>
</feature>
<gene>
    <name evidence="2" type="ORF">DAPPUDRAFT_252707</name>
</gene>
<keyword evidence="3" id="KW-1185">Reference proteome</keyword>
<dbReference type="Proteomes" id="UP000000305">
    <property type="component" value="Unassembled WGS sequence"/>
</dbReference>
<dbReference type="InParanoid" id="E9H3B4"/>
<dbReference type="OrthoDB" id="9368434at2759"/>
<dbReference type="EMBL" id="GL732588">
    <property type="protein sequence ID" value="EFX73804.1"/>
    <property type="molecule type" value="Genomic_DNA"/>
</dbReference>
<protein>
    <submittedName>
        <fullName evidence="2">Uncharacterized protein</fullName>
    </submittedName>
</protein>
<accession>E9H3B4</accession>
<organism evidence="2 3">
    <name type="scientific">Daphnia pulex</name>
    <name type="common">Water flea</name>
    <dbReference type="NCBI Taxonomy" id="6669"/>
    <lineage>
        <taxon>Eukaryota</taxon>
        <taxon>Metazoa</taxon>
        <taxon>Ecdysozoa</taxon>
        <taxon>Arthropoda</taxon>
        <taxon>Crustacea</taxon>
        <taxon>Branchiopoda</taxon>
        <taxon>Diplostraca</taxon>
        <taxon>Cladocera</taxon>
        <taxon>Anomopoda</taxon>
        <taxon>Daphniidae</taxon>
        <taxon>Daphnia</taxon>
    </lineage>
</organism>
<evidence type="ECO:0000313" key="3">
    <source>
        <dbReference type="Proteomes" id="UP000000305"/>
    </source>
</evidence>